<evidence type="ECO:0000313" key="9">
    <source>
        <dbReference type="EMBL" id="SMO75009.1"/>
    </source>
</evidence>
<comment type="pathway">
    <text evidence="2">Amino-acid biosynthesis; L-proline biosynthesis; L-glutamate 5-semialdehyde from L-ornithine: step 1/1.</text>
</comment>
<dbReference type="GO" id="GO:0010121">
    <property type="term" value="P:L-arginine catabolic process to proline via ornithine"/>
    <property type="evidence" value="ECO:0007669"/>
    <property type="project" value="TreeGrafter"/>
</dbReference>
<evidence type="ECO:0000256" key="4">
    <source>
        <dbReference type="ARBA" id="ARBA00022576"/>
    </source>
</evidence>
<dbReference type="InterPro" id="IPR050103">
    <property type="entry name" value="Class-III_PLP-dep_AT"/>
</dbReference>
<dbReference type="RefSeq" id="WP_111379107.1">
    <property type="nucleotide sequence ID" value="NZ_CP043612.1"/>
</dbReference>
<dbReference type="InterPro" id="IPR015422">
    <property type="entry name" value="PyrdxlP-dep_Trfase_small"/>
</dbReference>
<comment type="similarity">
    <text evidence="8">Belongs to the class-III pyridoxal-phosphate-dependent aminotransferase family.</text>
</comment>
<proteinExistence type="inferred from homology"/>
<reference evidence="9 10" key="1">
    <citation type="submission" date="2017-05" db="EMBL/GenBank/DDBJ databases">
        <authorList>
            <person name="Varghese N."/>
            <person name="Submissions S."/>
        </authorList>
    </citation>
    <scope>NUCLEOTIDE SEQUENCE [LARGE SCALE GENOMIC DNA]</scope>
    <source>
        <strain evidence="9 10">DSM 29982</strain>
    </source>
</reference>
<evidence type="ECO:0000256" key="5">
    <source>
        <dbReference type="ARBA" id="ARBA00022679"/>
    </source>
</evidence>
<dbReference type="Gene3D" id="3.90.1150.10">
    <property type="entry name" value="Aspartate Aminotransferase, domain 1"/>
    <property type="match status" value="1"/>
</dbReference>
<dbReference type="OrthoDB" id="9801052at2"/>
<dbReference type="NCBIfam" id="TIGR01885">
    <property type="entry name" value="Orn_aminotrans"/>
    <property type="match status" value="1"/>
</dbReference>
<dbReference type="PROSITE" id="PS00600">
    <property type="entry name" value="AA_TRANSFER_CLASS_3"/>
    <property type="match status" value="1"/>
</dbReference>
<dbReference type="AlphaFoldDB" id="A0A521DTG3"/>
<dbReference type="InterPro" id="IPR010164">
    <property type="entry name" value="Orn_aminotrans"/>
</dbReference>
<dbReference type="InterPro" id="IPR005814">
    <property type="entry name" value="Aminotrans_3"/>
</dbReference>
<evidence type="ECO:0000256" key="1">
    <source>
        <dbReference type="ARBA" id="ARBA00001933"/>
    </source>
</evidence>
<keyword evidence="5" id="KW-0808">Transferase</keyword>
<dbReference type="Pfam" id="PF00202">
    <property type="entry name" value="Aminotran_3"/>
    <property type="match status" value="1"/>
</dbReference>
<dbReference type="Proteomes" id="UP000319267">
    <property type="component" value="Unassembled WGS sequence"/>
</dbReference>
<dbReference type="EMBL" id="FXTQ01000003">
    <property type="protein sequence ID" value="SMO75009.1"/>
    <property type="molecule type" value="Genomic_DNA"/>
</dbReference>
<dbReference type="InterPro" id="IPR015421">
    <property type="entry name" value="PyrdxlP-dep_Trfase_major"/>
</dbReference>
<dbReference type="FunFam" id="3.40.640.10:FF:000011">
    <property type="entry name" value="Ornithine aminotransferase"/>
    <property type="match status" value="1"/>
</dbReference>
<dbReference type="InterPro" id="IPR049704">
    <property type="entry name" value="Aminotrans_3_PPA_site"/>
</dbReference>
<evidence type="ECO:0000313" key="10">
    <source>
        <dbReference type="Proteomes" id="UP000319267"/>
    </source>
</evidence>
<dbReference type="FunFam" id="3.90.1150.10:FF:000152">
    <property type="entry name" value="Ornithine aminotransferase"/>
    <property type="match status" value="2"/>
</dbReference>
<dbReference type="EC" id="2.6.1.13" evidence="3"/>
<dbReference type="GO" id="GO:0055129">
    <property type="term" value="P:L-proline biosynthetic process"/>
    <property type="evidence" value="ECO:0007669"/>
    <property type="project" value="UniProtKB-UniPathway"/>
</dbReference>
<organism evidence="9 10">
    <name type="scientific">Flavobacterium nitrogenifigens</name>
    <dbReference type="NCBI Taxonomy" id="1617283"/>
    <lineage>
        <taxon>Bacteria</taxon>
        <taxon>Pseudomonadati</taxon>
        <taxon>Bacteroidota</taxon>
        <taxon>Flavobacteriia</taxon>
        <taxon>Flavobacteriales</taxon>
        <taxon>Flavobacteriaceae</taxon>
        <taxon>Flavobacterium</taxon>
    </lineage>
</organism>
<dbReference type="Gene3D" id="3.40.640.10">
    <property type="entry name" value="Type I PLP-dependent aspartate aminotransferase-like (Major domain)"/>
    <property type="match status" value="1"/>
</dbReference>
<evidence type="ECO:0000256" key="8">
    <source>
        <dbReference type="RuleBase" id="RU003560"/>
    </source>
</evidence>
<dbReference type="GO" id="GO:0042802">
    <property type="term" value="F:identical protein binding"/>
    <property type="evidence" value="ECO:0007669"/>
    <property type="project" value="TreeGrafter"/>
</dbReference>
<accession>A0A521DTG3</accession>
<dbReference type="InterPro" id="IPR015424">
    <property type="entry name" value="PyrdxlP-dep_Trfase"/>
</dbReference>
<gene>
    <name evidence="9" type="ORF">SAMN06265220_103449</name>
</gene>
<dbReference type="GO" id="GO:0019544">
    <property type="term" value="P:L-arginine catabolic process to L-glutamate"/>
    <property type="evidence" value="ECO:0007669"/>
    <property type="project" value="TreeGrafter"/>
</dbReference>
<keyword evidence="10" id="KW-1185">Reference proteome</keyword>
<dbReference type="PANTHER" id="PTHR11986:SF18">
    <property type="entry name" value="ORNITHINE AMINOTRANSFERASE, MITOCHONDRIAL"/>
    <property type="match status" value="1"/>
</dbReference>
<name>A0A521DTG3_9FLAO</name>
<protein>
    <recommendedName>
        <fullName evidence="3">ornithine aminotransferase</fullName>
        <ecNumber evidence="3">2.6.1.13</ecNumber>
    </recommendedName>
    <alternativeName>
        <fullName evidence="7">Ornithine--oxo-acid aminotransferase</fullName>
    </alternativeName>
</protein>
<sequence length="416" mass="45882">MISTEKTLSSKSEVLIEKENKYGAHNYHPLPVVLERGEGVYVWDVDGKKYYDFLSAYSAVNQGHCHPKIVNAMVEQAQKLTLTSRAFYNDKLGNYEEYVTNYFGFDKVLPMNTGAEAVETALKISRKWAYEVKGIPENQAQIIVCENNFHGRTTTIISFSNDETARKNFGPFTDGFIKIEYDNLEALENALNSSKNIAGFLVEPIQGEAGVYVPSEGYLAKAKALCEKHNVLFIADEVQTGIARTGKLLAVHHENVQPDVLILGKAISGGVYPVSAVLCNDEIMNVIKPGQHGSTFGGNPVAAAVAIAALEVIKDEKLAENAERLGVILRDGLNKIAEKNNLITLVRGKGLLNAIVINTDEESDLAWEICLKFRDNGLLAKPTHGNKIRLAPPLVMTEEQINECLDIIEKSLNEFK</sequence>
<evidence type="ECO:0000256" key="2">
    <source>
        <dbReference type="ARBA" id="ARBA00004998"/>
    </source>
</evidence>
<dbReference type="SUPFAM" id="SSF53383">
    <property type="entry name" value="PLP-dependent transferases"/>
    <property type="match status" value="1"/>
</dbReference>
<dbReference type="CDD" id="cd00610">
    <property type="entry name" value="OAT_like"/>
    <property type="match status" value="1"/>
</dbReference>
<dbReference type="PANTHER" id="PTHR11986">
    <property type="entry name" value="AMINOTRANSFERASE CLASS III"/>
    <property type="match status" value="1"/>
</dbReference>
<evidence type="ECO:0000256" key="7">
    <source>
        <dbReference type="ARBA" id="ARBA00030587"/>
    </source>
</evidence>
<keyword evidence="4" id="KW-0032">Aminotransferase</keyword>
<comment type="cofactor">
    <cofactor evidence="1">
        <name>pyridoxal 5'-phosphate</name>
        <dbReference type="ChEBI" id="CHEBI:597326"/>
    </cofactor>
</comment>
<dbReference type="UniPathway" id="UPA00098">
    <property type="reaction ID" value="UER00358"/>
</dbReference>
<dbReference type="GO" id="GO:0005737">
    <property type="term" value="C:cytoplasm"/>
    <property type="evidence" value="ECO:0007669"/>
    <property type="project" value="TreeGrafter"/>
</dbReference>
<dbReference type="GO" id="GO:0004587">
    <property type="term" value="F:ornithine aminotransferase activity"/>
    <property type="evidence" value="ECO:0007669"/>
    <property type="project" value="UniProtKB-EC"/>
</dbReference>
<dbReference type="GO" id="GO:0030170">
    <property type="term" value="F:pyridoxal phosphate binding"/>
    <property type="evidence" value="ECO:0007669"/>
    <property type="project" value="InterPro"/>
</dbReference>
<keyword evidence="6 8" id="KW-0663">Pyridoxal phosphate</keyword>
<evidence type="ECO:0000256" key="6">
    <source>
        <dbReference type="ARBA" id="ARBA00022898"/>
    </source>
</evidence>
<evidence type="ECO:0000256" key="3">
    <source>
        <dbReference type="ARBA" id="ARBA00012924"/>
    </source>
</evidence>
<dbReference type="PIRSF" id="PIRSF000521">
    <property type="entry name" value="Transaminase_4ab_Lys_Orn"/>
    <property type="match status" value="1"/>
</dbReference>